<name>A0AA41Z0Z8_9HYPH</name>
<dbReference type="EMBL" id="JAMOIM010000019">
    <property type="protein sequence ID" value="MCW6510957.1"/>
    <property type="molecule type" value="Genomic_DNA"/>
</dbReference>
<reference evidence="2" key="1">
    <citation type="submission" date="2022-05" db="EMBL/GenBank/DDBJ databases">
        <authorList>
            <person name="Pankratov T."/>
        </authorList>
    </citation>
    <scope>NUCLEOTIDE SEQUENCE</scope>
    <source>
        <strain evidence="2">BP6-180914</strain>
    </source>
</reference>
<keyword evidence="3" id="KW-1185">Reference proteome</keyword>
<accession>A0AA41Z0Z8</accession>
<keyword evidence="1" id="KW-0732">Signal</keyword>
<feature type="chain" id="PRO_5041368463" description="PEP-CTERM sorting domain-containing protein" evidence="1">
    <location>
        <begin position="22"/>
        <end position="210"/>
    </location>
</feature>
<dbReference type="Gene3D" id="2.60.120.430">
    <property type="entry name" value="Galactose-binding lectin"/>
    <property type="match status" value="1"/>
</dbReference>
<dbReference type="Proteomes" id="UP001165667">
    <property type="component" value="Unassembled WGS sequence"/>
</dbReference>
<organism evidence="2 3">
    <name type="scientific">Lichenifustis flavocetrariae</name>
    <dbReference type="NCBI Taxonomy" id="2949735"/>
    <lineage>
        <taxon>Bacteria</taxon>
        <taxon>Pseudomonadati</taxon>
        <taxon>Pseudomonadota</taxon>
        <taxon>Alphaproteobacteria</taxon>
        <taxon>Hyphomicrobiales</taxon>
        <taxon>Lichenihabitantaceae</taxon>
        <taxon>Lichenifustis</taxon>
    </lineage>
</organism>
<dbReference type="RefSeq" id="WP_282587325.1">
    <property type="nucleotide sequence ID" value="NZ_JAMOIM010000019.1"/>
</dbReference>
<comment type="caution">
    <text evidence="2">The sequence shown here is derived from an EMBL/GenBank/DDBJ whole genome shotgun (WGS) entry which is preliminary data.</text>
</comment>
<protein>
    <recommendedName>
        <fullName evidence="4">PEP-CTERM sorting domain-containing protein</fullName>
    </recommendedName>
</protein>
<gene>
    <name evidence="2" type="ORF">M8523_23410</name>
</gene>
<evidence type="ECO:0000313" key="2">
    <source>
        <dbReference type="EMBL" id="MCW6510957.1"/>
    </source>
</evidence>
<dbReference type="AlphaFoldDB" id="A0AA41Z0Z8"/>
<evidence type="ECO:0000256" key="1">
    <source>
        <dbReference type="SAM" id="SignalP"/>
    </source>
</evidence>
<evidence type="ECO:0008006" key="4">
    <source>
        <dbReference type="Google" id="ProtNLM"/>
    </source>
</evidence>
<proteinExistence type="predicted"/>
<sequence>MKRFGLVAFVLSLGLSSISQAATQDFTVQGTAGPWSLTANPLLDYGVGDNTVPTIISSGFDFSAGSTFTIGYISGFTQTNYLSPTVDGIGDLTWPVTGYMTYPSFYYSDLTTPSYLQELVGAFATSGGTVIGNLFAVHDGGTFVTPAGASELLLGINDRVFVDNLGSLTVSVSDGTPVSPVPVPTSLPMFGGALLALGALAYRKRLRDAL</sequence>
<feature type="signal peptide" evidence="1">
    <location>
        <begin position="1"/>
        <end position="21"/>
    </location>
</feature>
<evidence type="ECO:0000313" key="3">
    <source>
        <dbReference type="Proteomes" id="UP001165667"/>
    </source>
</evidence>